<gene>
    <name evidence="2" type="ORF">QNI16_14800</name>
</gene>
<feature type="transmembrane region" description="Helical" evidence="1">
    <location>
        <begin position="290"/>
        <end position="313"/>
    </location>
</feature>
<dbReference type="EMBL" id="JASJOS010000006">
    <property type="protein sequence ID" value="MDJ1481767.1"/>
    <property type="molecule type" value="Genomic_DNA"/>
</dbReference>
<evidence type="ECO:0008006" key="4">
    <source>
        <dbReference type="Google" id="ProtNLM"/>
    </source>
</evidence>
<dbReference type="Proteomes" id="UP001241110">
    <property type="component" value="Unassembled WGS sequence"/>
</dbReference>
<accession>A0AAE3QLY5</accession>
<feature type="transmembrane region" description="Helical" evidence="1">
    <location>
        <begin position="44"/>
        <end position="61"/>
    </location>
</feature>
<proteinExistence type="predicted"/>
<organism evidence="2 3">
    <name type="scientific">Xanthocytophaga flava</name>
    <dbReference type="NCBI Taxonomy" id="3048013"/>
    <lineage>
        <taxon>Bacteria</taxon>
        <taxon>Pseudomonadati</taxon>
        <taxon>Bacteroidota</taxon>
        <taxon>Cytophagia</taxon>
        <taxon>Cytophagales</taxon>
        <taxon>Rhodocytophagaceae</taxon>
        <taxon>Xanthocytophaga</taxon>
    </lineage>
</organism>
<sequence>MLAIQRSIGQNLIHFIFFGNYHYALYAVALSIEANMQLELPLNPLPYYVCIFLITLVYYTYAYQGNAICITSNPPNTDNIRSNWHVQHRQWVRFSQLLFSILGIGLGTYLVVCHWTNVLRLPLSSLGMAAGVVLLAALYYGWLPVFGHRLHIRQHGWIKPLIIGWVWAGLFTVVPVLFYQIEYNTFYPINGIWVWLFCKNWLFISLTCIMFDIKDYASDANHQLKTFVVQYGLRTTLFYILIPLTVLVLASFLIVAYMRHFPGMRVLLNLILFLALLWTVYGLHQRRSILYYLIIIDGLLLVKALCGIVAALLGKI</sequence>
<feature type="transmembrane region" description="Helical" evidence="1">
    <location>
        <begin position="264"/>
        <end position="283"/>
    </location>
</feature>
<evidence type="ECO:0000313" key="2">
    <source>
        <dbReference type="EMBL" id="MDJ1481767.1"/>
    </source>
</evidence>
<evidence type="ECO:0000256" key="1">
    <source>
        <dbReference type="SAM" id="Phobius"/>
    </source>
</evidence>
<keyword evidence="1" id="KW-0472">Membrane</keyword>
<protein>
    <recommendedName>
        <fullName evidence="4">UbiA prenyltransferase family protein</fullName>
    </recommendedName>
</protein>
<feature type="transmembrane region" description="Helical" evidence="1">
    <location>
        <begin position="97"/>
        <end position="117"/>
    </location>
</feature>
<comment type="caution">
    <text evidence="2">The sequence shown here is derived from an EMBL/GenBank/DDBJ whole genome shotgun (WGS) entry which is preliminary data.</text>
</comment>
<keyword evidence="1" id="KW-1133">Transmembrane helix</keyword>
<dbReference type="AlphaFoldDB" id="A0AAE3QLY5"/>
<feature type="transmembrane region" description="Helical" evidence="1">
    <location>
        <begin position="237"/>
        <end position="258"/>
    </location>
</feature>
<feature type="transmembrane region" description="Helical" evidence="1">
    <location>
        <begin position="162"/>
        <end position="181"/>
    </location>
</feature>
<name>A0AAE3QLY5_9BACT</name>
<feature type="transmembrane region" description="Helical" evidence="1">
    <location>
        <begin position="123"/>
        <end position="142"/>
    </location>
</feature>
<dbReference type="RefSeq" id="WP_313979987.1">
    <property type="nucleotide sequence ID" value="NZ_JASJOS010000006.1"/>
</dbReference>
<feature type="transmembrane region" description="Helical" evidence="1">
    <location>
        <begin position="193"/>
        <end position="213"/>
    </location>
</feature>
<evidence type="ECO:0000313" key="3">
    <source>
        <dbReference type="Proteomes" id="UP001241110"/>
    </source>
</evidence>
<reference evidence="2" key="1">
    <citation type="submission" date="2023-05" db="EMBL/GenBank/DDBJ databases">
        <authorList>
            <person name="Zhang X."/>
        </authorList>
    </citation>
    <scope>NUCLEOTIDE SEQUENCE</scope>
    <source>
        <strain evidence="2">YF14B1</strain>
    </source>
</reference>
<keyword evidence="1" id="KW-0812">Transmembrane</keyword>
<feature type="transmembrane region" description="Helical" evidence="1">
    <location>
        <begin position="12"/>
        <end position="32"/>
    </location>
</feature>